<proteinExistence type="predicted"/>
<feature type="chain" id="PRO_5008615563" description="Lipoprotein" evidence="1">
    <location>
        <begin position="21"/>
        <end position="160"/>
    </location>
</feature>
<gene>
    <name evidence="2" type="ORF">LPB3_09930</name>
</gene>
<dbReference type="Proteomes" id="UP000092584">
    <property type="component" value="Unassembled WGS sequence"/>
</dbReference>
<organism evidence="2 3">
    <name type="scientific">Polaribacter vadi</name>
    <dbReference type="NCBI Taxonomy" id="1774273"/>
    <lineage>
        <taxon>Bacteria</taxon>
        <taxon>Pseudomonadati</taxon>
        <taxon>Bacteroidota</taxon>
        <taxon>Flavobacteriia</taxon>
        <taxon>Flavobacteriales</taxon>
        <taxon>Flavobacteriaceae</taxon>
    </lineage>
</organism>
<evidence type="ECO:0000256" key="1">
    <source>
        <dbReference type="SAM" id="SignalP"/>
    </source>
</evidence>
<comment type="caution">
    <text evidence="2">The sequence shown here is derived from an EMBL/GenBank/DDBJ whole genome shotgun (WGS) entry which is preliminary data.</text>
</comment>
<reference evidence="3" key="1">
    <citation type="submission" date="2016-02" db="EMBL/GenBank/DDBJ databases">
        <authorList>
            <person name="Shin S.-K."/>
            <person name="Yi H."/>
            <person name="Kim E."/>
        </authorList>
    </citation>
    <scope>NUCLEOTIDE SEQUENCE [LARGE SCALE GENOMIC DNA]</scope>
    <source>
        <strain evidence="3">LPB0003</strain>
    </source>
</reference>
<keyword evidence="1" id="KW-0732">Signal</keyword>
<dbReference type="OrthoDB" id="1364277at2"/>
<protein>
    <recommendedName>
        <fullName evidence="4">Lipoprotein</fullName>
    </recommendedName>
</protein>
<dbReference type="EMBL" id="LSFM01000023">
    <property type="protein sequence ID" value="OBY62475.1"/>
    <property type="molecule type" value="Genomic_DNA"/>
</dbReference>
<name>A0A1B8TSG0_9FLAO</name>
<dbReference type="RefSeq" id="WP_065319462.1">
    <property type="nucleotide sequence ID" value="NZ_CP017477.1"/>
</dbReference>
<dbReference type="STRING" id="1774273.LPB03_09920"/>
<feature type="signal peptide" evidence="1">
    <location>
        <begin position="1"/>
        <end position="20"/>
    </location>
</feature>
<evidence type="ECO:0000313" key="2">
    <source>
        <dbReference type="EMBL" id="OBY62475.1"/>
    </source>
</evidence>
<sequence>MKTGKFFAVLLIILVFYNCATTQFEQNPPFTITSAVYNNWYVESTANKGKIVNIGYDSKYVVKFDSIYFSKRAEKLTMSKVKDKKMISAIFSSTEKPAIILHENSTKEIHNPLPELKKMPFELKKNEAIISYKIKDKTKYFKIKSIKKGKTIFYDSIPKQ</sequence>
<dbReference type="AlphaFoldDB" id="A0A1B8TSG0"/>
<accession>A0A1B8TSG0</accession>
<keyword evidence="3" id="KW-1185">Reference proteome</keyword>
<dbReference type="KEGG" id="pob:LPB03_09920"/>
<evidence type="ECO:0000313" key="3">
    <source>
        <dbReference type="Proteomes" id="UP000092584"/>
    </source>
</evidence>
<evidence type="ECO:0008006" key="4">
    <source>
        <dbReference type="Google" id="ProtNLM"/>
    </source>
</evidence>